<dbReference type="GO" id="GO:0046428">
    <property type="term" value="F:1,4-dihydroxy-2-naphthoate polyprenyltransferase activity"/>
    <property type="evidence" value="ECO:0007669"/>
    <property type="project" value="UniProtKB-UniRule"/>
</dbReference>
<feature type="transmembrane region" description="Helical" evidence="8">
    <location>
        <begin position="89"/>
        <end position="108"/>
    </location>
</feature>
<dbReference type="NCBIfam" id="TIGR00751">
    <property type="entry name" value="menA"/>
    <property type="match status" value="1"/>
</dbReference>
<feature type="transmembrane region" description="Helical" evidence="8">
    <location>
        <begin position="40"/>
        <end position="58"/>
    </location>
</feature>
<dbReference type="NCBIfam" id="NF004751">
    <property type="entry name" value="PRK06080.1-3"/>
    <property type="match status" value="1"/>
</dbReference>
<comment type="caution">
    <text evidence="10">The sequence shown here is derived from an EMBL/GenBank/DDBJ whole genome shotgun (WGS) entry which is preliminary data.</text>
</comment>
<proteinExistence type="inferred from homology"/>
<keyword evidence="4 8" id="KW-0808">Transferase</keyword>
<comment type="catalytic activity">
    <reaction evidence="8">
        <text>an all-trans-polyprenyl diphosphate + 1,4-dihydroxy-2-naphthoate + H(+) = a 2-demethylmenaquinol + CO2 + diphosphate</text>
        <dbReference type="Rhea" id="RHEA:26478"/>
        <dbReference type="Rhea" id="RHEA-COMP:9563"/>
        <dbReference type="Rhea" id="RHEA-COMP:9564"/>
        <dbReference type="ChEBI" id="CHEBI:11173"/>
        <dbReference type="ChEBI" id="CHEBI:15378"/>
        <dbReference type="ChEBI" id="CHEBI:16526"/>
        <dbReference type="ChEBI" id="CHEBI:33019"/>
        <dbReference type="ChEBI" id="CHEBI:55437"/>
        <dbReference type="ChEBI" id="CHEBI:58914"/>
        <dbReference type="EC" id="2.5.1.74"/>
    </reaction>
</comment>
<keyword evidence="3 8" id="KW-1003">Cell membrane</keyword>
<dbReference type="PANTHER" id="PTHR13929:SF0">
    <property type="entry name" value="UBIA PRENYLTRANSFERASE DOMAIN-CONTAINING PROTEIN 1"/>
    <property type="match status" value="1"/>
</dbReference>
<feature type="transmembrane region" description="Helical" evidence="8">
    <location>
        <begin position="114"/>
        <end position="133"/>
    </location>
</feature>
<feature type="transmembrane region" description="Helical" evidence="8">
    <location>
        <begin position="271"/>
        <end position="289"/>
    </location>
</feature>
<evidence type="ECO:0000256" key="9">
    <source>
        <dbReference type="NCBIfam" id="TIGR00751"/>
    </source>
</evidence>
<comment type="pathway">
    <text evidence="8">Quinol/quinone metabolism; menaquinone biosynthesis; menaquinol from 1,4-dihydroxy-2-naphthoate: step 1/2.</text>
</comment>
<dbReference type="CDD" id="cd13962">
    <property type="entry name" value="PT_UbiA_UBIAD1"/>
    <property type="match status" value="1"/>
</dbReference>
<evidence type="ECO:0000256" key="2">
    <source>
        <dbReference type="ARBA" id="ARBA00022428"/>
    </source>
</evidence>
<evidence type="ECO:0000256" key="4">
    <source>
        <dbReference type="ARBA" id="ARBA00022679"/>
    </source>
</evidence>
<dbReference type="RefSeq" id="WP_123823456.1">
    <property type="nucleotide sequence ID" value="NZ_RKMF01000001.1"/>
</dbReference>
<evidence type="ECO:0000256" key="7">
    <source>
        <dbReference type="ARBA" id="ARBA00023136"/>
    </source>
</evidence>
<evidence type="ECO:0000313" key="11">
    <source>
        <dbReference type="Proteomes" id="UP000270616"/>
    </source>
</evidence>
<dbReference type="InterPro" id="IPR044878">
    <property type="entry name" value="UbiA_sf"/>
</dbReference>
<dbReference type="UniPathway" id="UPA00079">
    <property type="reaction ID" value="UER00168"/>
</dbReference>
<keyword evidence="7 8" id="KW-0472">Membrane</keyword>
<dbReference type="GO" id="GO:0042371">
    <property type="term" value="P:vitamin K biosynthetic process"/>
    <property type="evidence" value="ECO:0007669"/>
    <property type="project" value="TreeGrafter"/>
</dbReference>
<comment type="subcellular location">
    <subcellularLocation>
        <location evidence="8">Cell membrane</location>
        <topology evidence="8">Multi-pass membrane protein</topology>
    </subcellularLocation>
    <subcellularLocation>
        <location evidence="1">Membrane</location>
        <topology evidence="1">Multi-pass membrane protein</topology>
    </subcellularLocation>
</comment>
<organism evidence="10 11">
    <name type="scientific">Kocuria soli</name>
    <dbReference type="NCBI Taxonomy" id="2485125"/>
    <lineage>
        <taxon>Bacteria</taxon>
        <taxon>Bacillati</taxon>
        <taxon>Actinomycetota</taxon>
        <taxon>Actinomycetes</taxon>
        <taxon>Micrococcales</taxon>
        <taxon>Micrococcaceae</taxon>
        <taxon>Kocuria</taxon>
    </lineage>
</organism>
<reference evidence="10 11" key="1">
    <citation type="submission" date="2018-10" db="EMBL/GenBank/DDBJ databases">
        <title>Kocuria sp. M5W7-7, whole genome shotgun sequence.</title>
        <authorList>
            <person name="Tuo L."/>
        </authorList>
    </citation>
    <scope>NUCLEOTIDE SEQUENCE [LARGE SCALE GENOMIC DNA]</scope>
    <source>
        <strain evidence="10 11">M5W7-7</strain>
    </source>
</reference>
<gene>
    <name evidence="8" type="primary">menA</name>
    <name evidence="10" type="ORF">EDL96_00185</name>
</gene>
<dbReference type="InterPro" id="IPR026046">
    <property type="entry name" value="UBIAD1"/>
</dbReference>
<name>A0A3N3ZTE5_9MICC</name>
<feature type="transmembrane region" description="Helical" evidence="8">
    <location>
        <begin position="171"/>
        <end position="191"/>
    </location>
</feature>
<dbReference type="Proteomes" id="UP000270616">
    <property type="component" value="Unassembled WGS sequence"/>
</dbReference>
<dbReference type="Gene3D" id="1.10.357.140">
    <property type="entry name" value="UbiA prenyltransferase"/>
    <property type="match status" value="1"/>
</dbReference>
<dbReference type="EMBL" id="RKMF01000001">
    <property type="protein sequence ID" value="ROZ65568.1"/>
    <property type="molecule type" value="Genomic_DNA"/>
</dbReference>
<evidence type="ECO:0000256" key="8">
    <source>
        <dbReference type="HAMAP-Rule" id="MF_01937"/>
    </source>
</evidence>
<dbReference type="GO" id="GO:0005886">
    <property type="term" value="C:plasma membrane"/>
    <property type="evidence" value="ECO:0007669"/>
    <property type="project" value="UniProtKB-SubCell"/>
</dbReference>
<dbReference type="InterPro" id="IPR000537">
    <property type="entry name" value="UbiA_prenyltransferase"/>
</dbReference>
<dbReference type="GO" id="GO:0009234">
    <property type="term" value="P:menaquinone biosynthetic process"/>
    <property type="evidence" value="ECO:0007669"/>
    <property type="project" value="UniProtKB-UniRule"/>
</dbReference>
<dbReference type="AlphaFoldDB" id="A0A3N3ZTE5"/>
<dbReference type="OrthoDB" id="9767568at2"/>
<comment type="similarity">
    <text evidence="8">Belongs to the MenA family. Type 1 subfamily.</text>
</comment>
<comment type="function">
    <text evidence="8">Conversion of 1,4-dihydroxy-2-naphthoate (DHNA) to demethylmenaquinone (DMK).</text>
</comment>
<keyword evidence="6 8" id="KW-1133">Transmembrane helix</keyword>
<dbReference type="EC" id="2.5.1.74" evidence="8 9"/>
<evidence type="ECO:0000313" key="10">
    <source>
        <dbReference type="EMBL" id="ROZ65568.1"/>
    </source>
</evidence>
<feature type="transmembrane region" description="Helical" evidence="8">
    <location>
        <begin position="238"/>
        <end position="259"/>
    </location>
</feature>
<keyword evidence="11" id="KW-1185">Reference proteome</keyword>
<evidence type="ECO:0000256" key="3">
    <source>
        <dbReference type="ARBA" id="ARBA00022475"/>
    </source>
</evidence>
<evidence type="ECO:0000256" key="5">
    <source>
        <dbReference type="ARBA" id="ARBA00022692"/>
    </source>
</evidence>
<dbReference type="InterPro" id="IPR004657">
    <property type="entry name" value="MenA"/>
</dbReference>
<evidence type="ECO:0000256" key="6">
    <source>
        <dbReference type="ARBA" id="ARBA00022989"/>
    </source>
</evidence>
<keyword evidence="5 8" id="KW-0812">Transmembrane</keyword>
<dbReference type="HAMAP" id="MF_01937">
    <property type="entry name" value="MenA_1"/>
    <property type="match status" value="1"/>
</dbReference>
<feature type="transmembrane region" description="Helical" evidence="8">
    <location>
        <begin position="145"/>
        <end position="165"/>
    </location>
</feature>
<dbReference type="PANTHER" id="PTHR13929">
    <property type="entry name" value="1,4-DIHYDROXY-2-NAPHTHOATE OCTAPRENYLTRANSFERASE"/>
    <property type="match status" value="1"/>
</dbReference>
<dbReference type="Pfam" id="PF01040">
    <property type="entry name" value="UbiA"/>
    <property type="match status" value="1"/>
</dbReference>
<dbReference type="PIRSF" id="PIRSF005355">
    <property type="entry name" value="UBIAD1"/>
    <property type="match status" value="1"/>
</dbReference>
<sequence>MATAAQWIEGARLRTLPMALAPIIAGTAAAQSMHGANLRLALLAFLVALFLQVGVNYANDYSDGIKGTDDDRVGPLRLVGSKAATPRQVLTAALGCFAAAAVAGAALIILSQQWWFIVIGISAVFAAWGYTGGKRPYGYRGWGDVAVFIYFGLVAVLGTTLTQAGELNLDAWIAAVATGLFACALLMANNIRDIPGDLEVGKRTLAVRLGDHRARVVFAAEVGLAFALHLFLVPFNGWMLLVLLAAPIAVVAARTVLFAKDRKALIPVLKQCGILNLVWSLLFLLAVLLRQWV</sequence>
<keyword evidence="2 8" id="KW-0474">Menaquinone biosynthesis</keyword>
<protein>
    <recommendedName>
        <fullName evidence="8 9">1,4-dihydroxy-2-naphthoate octaprenyltransferase</fullName>
        <shortName evidence="8">DHNA-octaprenyltransferase</shortName>
        <ecNumber evidence="8 9">2.5.1.74</ecNumber>
    </recommendedName>
</protein>
<accession>A0A3N3ZTE5</accession>
<evidence type="ECO:0000256" key="1">
    <source>
        <dbReference type="ARBA" id="ARBA00004141"/>
    </source>
</evidence>
<feature type="transmembrane region" description="Helical" evidence="8">
    <location>
        <begin position="212"/>
        <end position="232"/>
    </location>
</feature>